<evidence type="ECO:0000256" key="1">
    <source>
        <dbReference type="SAM" id="Phobius"/>
    </source>
</evidence>
<keyword evidence="2" id="KW-1185">Reference proteome</keyword>
<dbReference type="InterPro" id="IPR009637">
    <property type="entry name" value="GPR107/GPR108-like"/>
</dbReference>
<reference evidence="3" key="1">
    <citation type="submission" date="2016-11" db="UniProtKB">
        <authorList>
            <consortium name="WormBaseParasite"/>
        </authorList>
    </citation>
    <scope>IDENTIFICATION</scope>
</reference>
<name>A0A1I7XVB1_HETBA</name>
<sequence>MSHYRFALTVINPTLVLGPLLTNEQGTSITLIRRFLNMEMPAVPALNLACVDVRDVAKAHLEAMRRPATDGERILDDSRRNIILTNFGYGAEGTFDLILSNFTVPDRILSRVDSSENVDRSGVIGFSLSRGISIAAGVGSNPHVCQLQISIRFTEALRGKYYFIYHNCFNYRAHGYRSDLLFTTNLNLWIYGFKYFSEFILKKLVFILLSRVIFSDRVAVDFTVDIIEKNVGSYLSAGDIPKPQLLLYISLMFVFAGALWCHRLCRTELFSSKSNIYRVHGLMTALVFLKASSLFFHGVNYYFVKAVVELSTLFFFVLVGIKFRPQPSNPYLKLSQEEFDSDDIALTKNGLLEGIVNRNLGSTNLQMDDIPGSIGGLQTSDESDEDDAAILGTRRVNGLEKTLL</sequence>
<feature type="transmembrane region" description="Helical" evidence="1">
    <location>
        <begin position="245"/>
        <end position="265"/>
    </location>
</feature>
<feature type="transmembrane region" description="Helical" evidence="1">
    <location>
        <begin position="302"/>
        <end position="323"/>
    </location>
</feature>
<dbReference type="GO" id="GO:0005794">
    <property type="term" value="C:Golgi apparatus"/>
    <property type="evidence" value="ECO:0007669"/>
    <property type="project" value="TreeGrafter"/>
</dbReference>
<accession>A0A1I7XVB1</accession>
<dbReference type="GO" id="GO:0016020">
    <property type="term" value="C:membrane"/>
    <property type="evidence" value="ECO:0007669"/>
    <property type="project" value="InterPro"/>
</dbReference>
<dbReference type="InterPro" id="IPR036291">
    <property type="entry name" value="NAD(P)-bd_dom_sf"/>
</dbReference>
<dbReference type="SUPFAM" id="SSF51735">
    <property type="entry name" value="NAD(P)-binding Rossmann-fold domains"/>
    <property type="match status" value="1"/>
</dbReference>
<evidence type="ECO:0000313" key="2">
    <source>
        <dbReference type="Proteomes" id="UP000095283"/>
    </source>
</evidence>
<proteinExistence type="predicted"/>
<dbReference type="PANTHER" id="PTHR21229:SF2">
    <property type="entry name" value="RE59932P"/>
    <property type="match status" value="1"/>
</dbReference>
<keyword evidence="1" id="KW-0472">Membrane</keyword>
<organism evidence="2 3">
    <name type="scientific">Heterorhabditis bacteriophora</name>
    <name type="common">Entomopathogenic nematode worm</name>
    <dbReference type="NCBI Taxonomy" id="37862"/>
    <lineage>
        <taxon>Eukaryota</taxon>
        <taxon>Metazoa</taxon>
        <taxon>Ecdysozoa</taxon>
        <taxon>Nematoda</taxon>
        <taxon>Chromadorea</taxon>
        <taxon>Rhabditida</taxon>
        <taxon>Rhabditina</taxon>
        <taxon>Rhabditomorpha</taxon>
        <taxon>Strongyloidea</taxon>
        <taxon>Heterorhabditidae</taxon>
        <taxon>Heterorhabditis</taxon>
    </lineage>
</organism>
<dbReference type="Proteomes" id="UP000095283">
    <property type="component" value="Unplaced"/>
</dbReference>
<keyword evidence="1" id="KW-0812">Transmembrane</keyword>
<dbReference type="AlphaFoldDB" id="A0A1I7XVB1"/>
<dbReference type="Gene3D" id="3.40.50.720">
    <property type="entry name" value="NAD(P)-binding Rossmann-like Domain"/>
    <property type="match status" value="1"/>
</dbReference>
<feature type="transmembrane region" description="Helical" evidence="1">
    <location>
        <begin position="277"/>
        <end position="296"/>
    </location>
</feature>
<protein>
    <submittedName>
        <fullName evidence="3">3Beta_HSD domain-containing protein</fullName>
    </submittedName>
</protein>
<evidence type="ECO:0000313" key="3">
    <source>
        <dbReference type="WBParaSite" id="Hba_21287"/>
    </source>
</evidence>
<dbReference type="WBParaSite" id="Hba_21287">
    <property type="protein sequence ID" value="Hba_21287"/>
    <property type="gene ID" value="Hba_21287"/>
</dbReference>
<keyword evidence="1" id="KW-1133">Transmembrane helix</keyword>
<dbReference type="PANTHER" id="PTHR21229">
    <property type="entry name" value="LUNG SEVEN TRANSMEMBRANE RECEPTOR"/>
    <property type="match status" value="1"/>
</dbReference>